<dbReference type="EMBL" id="CADCTP010000083">
    <property type="protein sequence ID" value="CAA9227097.1"/>
    <property type="molecule type" value="Genomic_DNA"/>
</dbReference>
<reference evidence="2" key="1">
    <citation type="submission" date="2020-02" db="EMBL/GenBank/DDBJ databases">
        <authorList>
            <person name="Meier V. D."/>
        </authorList>
    </citation>
    <scope>NUCLEOTIDE SEQUENCE</scope>
    <source>
        <strain evidence="2">AVDCRST_MAG41</strain>
    </source>
</reference>
<dbReference type="AlphaFoldDB" id="A0A6J4HN90"/>
<protein>
    <submittedName>
        <fullName evidence="2">Uncharacterized protein</fullName>
    </submittedName>
</protein>
<evidence type="ECO:0000256" key="1">
    <source>
        <dbReference type="SAM" id="MobiDB-lite"/>
    </source>
</evidence>
<gene>
    <name evidence="2" type="ORF">AVDCRST_MAG41-960</name>
</gene>
<accession>A0A6J4HN90</accession>
<evidence type="ECO:0000313" key="2">
    <source>
        <dbReference type="EMBL" id="CAA9227097.1"/>
    </source>
</evidence>
<sequence length="45" mass="4781">AALPGGACGQGPRALPYGRRTPPGRDLRPRCGRRPGSYRQGMDAM</sequence>
<organism evidence="2">
    <name type="scientific">uncultured Mycobacteriales bacterium</name>
    <dbReference type="NCBI Taxonomy" id="581187"/>
    <lineage>
        <taxon>Bacteria</taxon>
        <taxon>Bacillati</taxon>
        <taxon>Actinomycetota</taxon>
        <taxon>Actinomycetes</taxon>
        <taxon>Mycobacteriales</taxon>
        <taxon>environmental samples</taxon>
    </lineage>
</organism>
<feature type="non-terminal residue" evidence="2">
    <location>
        <position position="1"/>
    </location>
</feature>
<proteinExistence type="predicted"/>
<feature type="region of interest" description="Disordered" evidence="1">
    <location>
        <begin position="1"/>
        <end position="45"/>
    </location>
</feature>
<name>A0A6J4HN90_9ACTN</name>
<feature type="non-terminal residue" evidence="2">
    <location>
        <position position="45"/>
    </location>
</feature>